<dbReference type="InterPro" id="IPR002156">
    <property type="entry name" value="RNaseH_domain"/>
</dbReference>
<protein>
    <recommendedName>
        <fullName evidence="1">RNase H type-1 domain-containing protein</fullName>
    </recommendedName>
</protein>
<dbReference type="InterPro" id="IPR044730">
    <property type="entry name" value="RNase_H-like_dom_plant"/>
</dbReference>
<dbReference type="Pfam" id="PF13456">
    <property type="entry name" value="RVT_3"/>
    <property type="match status" value="1"/>
</dbReference>
<feature type="domain" description="RNase H type-1" evidence="1">
    <location>
        <begin position="3"/>
        <end position="97"/>
    </location>
</feature>
<evidence type="ECO:0000259" key="1">
    <source>
        <dbReference type="Pfam" id="PF13456"/>
    </source>
</evidence>
<dbReference type="Proteomes" id="UP001642260">
    <property type="component" value="Unassembled WGS sequence"/>
</dbReference>
<dbReference type="PANTHER" id="PTHR47074">
    <property type="entry name" value="BNAC02G40300D PROTEIN"/>
    <property type="match status" value="1"/>
</dbReference>
<reference evidence="2 3" key="1">
    <citation type="submission" date="2022-03" db="EMBL/GenBank/DDBJ databases">
        <authorList>
            <person name="Macdonald S."/>
            <person name="Ahmed S."/>
            <person name="Newling K."/>
        </authorList>
    </citation>
    <scope>NUCLEOTIDE SEQUENCE [LARGE SCALE GENOMIC DNA]</scope>
</reference>
<proteinExistence type="predicted"/>
<evidence type="ECO:0000313" key="2">
    <source>
        <dbReference type="EMBL" id="CAH8318906.1"/>
    </source>
</evidence>
<dbReference type="SUPFAM" id="SSF53098">
    <property type="entry name" value="Ribonuclease H-like"/>
    <property type="match status" value="1"/>
</dbReference>
<dbReference type="InterPro" id="IPR012337">
    <property type="entry name" value="RNaseH-like_sf"/>
</dbReference>
<comment type="caution">
    <text evidence="2">The sequence shown here is derived from an EMBL/GenBank/DDBJ whole genome shotgun (WGS) entry which is preliminary data.</text>
</comment>
<sequence>MEPASSPLVAEVMALWSAVQQLHRLSYTKVIFLGDCLKLIKILYDKTGGNHDQREHIPDVINIIQDIGVIAKKNVVLVLRHVPRKLIDVVDKLAKEARVNDRDYIISWLNF</sequence>
<dbReference type="InterPro" id="IPR052929">
    <property type="entry name" value="RNase_H-like_EbsB-rel"/>
</dbReference>
<dbReference type="Gene3D" id="3.30.420.10">
    <property type="entry name" value="Ribonuclease H-like superfamily/Ribonuclease H"/>
    <property type="match status" value="1"/>
</dbReference>
<accession>A0ABC8J9B7</accession>
<dbReference type="InterPro" id="IPR036397">
    <property type="entry name" value="RNaseH_sf"/>
</dbReference>
<dbReference type="PANTHER" id="PTHR47074:SF49">
    <property type="entry name" value="POLYNUCLEOTIDYL TRANSFERASE, RIBONUCLEASE H-LIKE SUPERFAMILY PROTEIN"/>
    <property type="match status" value="1"/>
</dbReference>
<gene>
    <name evidence="2" type="ORF">ERUC_LOCUS8334</name>
</gene>
<dbReference type="CDD" id="cd06222">
    <property type="entry name" value="RNase_H_like"/>
    <property type="match status" value="1"/>
</dbReference>
<organism evidence="2 3">
    <name type="scientific">Eruca vesicaria subsp. sativa</name>
    <name type="common">Garden rocket</name>
    <name type="synonym">Eruca sativa</name>
    <dbReference type="NCBI Taxonomy" id="29727"/>
    <lineage>
        <taxon>Eukaryota</taxon>
        <taxon>Viridiplantae</taxon>
        <taxon>Streptophyta</taxon>
        <taxon>Embryophyta</taxon>
        <taxon>Tracheophyta</taxon>
        <taxon>Spermatophyta</taxon>
        <taxon>Magnoliopsida</taxon>
        <taxon>eudicotyledons</taxon>
        <taxon>Gunneridae</taxon>
        <taxon>Pentapetalae</taxon>
        <taxon>rosids</taxon>
        <taxon>malvids</taxon>
        <taxon>Brassicales</taxon>
        <taxon>Brassicaceae</taxon>
        <taxon>Brassiceae</taxon>
        <taxon>Eruca</taxon>
    </lineage>
</organism>
<dbReference type="EMBL" id="CAKOAT010087377">
    <property type="protein sequence ID" value="CAH8318906.1"/>
    <property type="molecule type" value="Genomic_DNA"/>
</dbReference>
<keyword evidence="3" id="KW-1185">Reference proteome</keyword>
<evidence type="ECO:0000313" key="3">
    <source>
        <dbReference type="Proteomes" id="UP001642260"/>
    </source>
</evidence>
<dbReference type="AlphaFoldDB" id="A0ABC8J9B7"/>
<name>A0ABC8J9B7_ERUVS</name>